<reference evidence="2" key="2">
    <citation type="submission" date="2023-05" db="EMBL/GenBank/DDBJ databases">
        <authorList>
            <consortium name="Lawrence Berkeley National Laboratory"/>
            <person name="Steindorff A."/>
            <person name="Hensen N."/>
            <person name="Bonometti L."/>
            <person name="Westerberg I."/>
            <person name="Brannstrom I.O."/>
            <person name="Guillou S."/>
            <person name="Cros-Aarteil S."/>
            <person name="Calhoun S."/>
            <person name="Haridas S."/>
            <person name="Kuo A."/>
            <person name="Mondo S."/>
            <person name="Pangilinan J."/>
            <person name="Riley R."/>
            <person name="Labutti K."/>
            <person name="Andreopoulos B."/>
            <person name="Lipzen A."/>
            <person name="Chen C."/>
            <person name="Yanf M."/>
            <person name="Daum C."/>
            <person name="Ng V."/>
            <person name="Clum A."/>
            <person name="Ohm R."/>
            <person name="Martin F."/>
            <person name="Silar P."/>
            <person name="Natvig D."/>
            <person name="Lalanne C."/>
            <person name="Gautier V."/>
            <person name="Ament-Velasquez S.L."/>
            <person name="Kruys A."/>
            <person name="Hutchinson M.I."/>
            <person name="Powell A.J."/>
            <person name="Barry K."/>
            <person name="Miller A.N."/>
            <person name="Grigoriev I.V."/>
            <person name="Debuchy R."/>
            <person name="Gladieux P."/>
            <person name="Thoren M.H."/>
            <person name="Johannesson H."/>
        </authorList>
    </citation>
    <scope>NUCLEOTIDE SEQUENCE</scope>
    <source>
        <strain evidence="2">CBS 532.94</strain>
    </source>
</reference>
<keyword evidence="3" id="KW-1185">Reference proteome</keyword>
<comment type="caution">
    <text evidence="2">The sequence shown here is derived from an EMBL/GenBank/DDBJ whole genome shotgun (WGS) entry which is preliminary data.</text>
</comment>
<name>A0AAN7H548_9PEZI</name>
<gene>
    <name evidence="2" type="ORF">C8A03DRAFT_17827</name>
</gene>
<evidence type="ECO:0000313" key="3">
    <source>
        <dbReference type="Proteomes" id="UP001303760"/>
    </source>
</evidence>
<accession>A0AAN7H548</accession>
<feature type="region of interest" description="Disordered" evidence="1">
    <location>
        <begin position="36"/>
        <end position="101"/>
    </location>
</feature>
<dbReference type="EMBL" id="MU860268">
    <property type="protein sequence ID" value="KAK4235426.1"/>
    <property type="molecule type" value="Genomic_DNA"/>
</dbReference>
<reference evidence="2" key="1">
    <citation type="journal article" date="2023" name="Mol. Phylogenet. Evol.">
        <title>Genome-scale phylogeny and comparative genomics of the fungal order Sordariales.</title>
        <authorList>
            <person name="Hensen N."/>
            <person name="Bonometti L."/>
            <person name="Westerberg I."/>
            <person name="Brannstrom I.O."/>
            <person name="Guillou S."/>
            <person name="Cros-Aarteil S."/>
            <person name="Calhoun S."/>
            <person name="Haridas S."/>
            <person name="Kuo A."/>
            <person name="Mondo S."/>
            <person name="Pangilinan J."/>
            <person name="Riley R."/>
            <person name="LaButti K."/>
            <person name="Andreopoulos B."/>
            <person name="Lipzen A."/>
            <person name="Chen C."/>
            <person name="Yan M."/>
            <person name="Daum C."/>
            <person name="Ng V."/>
            <person name="Clum A."/>
            <person name="Steindorff A."/>
            <person name="Ohm R.A."/>
            <person name="Martin F."/>
            <person name="Silar P."/>
            <person name="Natvig D.O."/>
            <person name="Lalanne C."/>
            <person name="Gautier V."/>
            <person name="Ament-Velasquez S.L."/>
            <person name="Kruys A."/>
            <person name="Hutchinson M.I."/>
            <person name="Powell A.J."/>
            <person name="Barry K."/>
            <person name="Miller A.N."/>
            <person name="Grigoriev I.V."/>
            <person name="Debuchy R."/>
            <person name="Gladieux P."/>
            <person name="Hiltunen Thoren M."/>
            <person name="Johannesson H."/>
        </authorList>
    </citation>
    <scope>NUCLEOTIDE SEQUENCE</scope>
    <source>
        <strain evidence="2">CBS 532.94</strain>
    </source>
</reference>
<proteinExistence type="predicted"/>
<dbReference type="AlphaFoldDB" id="A0AAN7H548"/>
<evidence type="ECO:0000256" key="1">
    <source>
        <dbReference type="SAM" id="MobiDB-lite"/>
    </source>
</evidence>
<dbReference type="Proteomes" id="UP001303760">
    <property type="component" value="Unassembled WGS sequence"/>
</dbReference>
<organism evidence="2 3">
    <name type="scientific">Achaetomium macrosporum</name>
    <dbReference type="NCBI Taxonomy" id="79813"/>
    <lineage>
        <taxon>Eukaryota</taxon>
        <taxon>Fungi</taxon>
        <taxon>Dikarya</taxon>
        <taxon>Ascomycota</taxon>
        <taxon>Pezizomycotina</taxon>
        <taxon>Sordariomycetes</taxon>
        <taxon>Sordariomycetidae</taxon>
        <taxon>Sordariales</taxon>
        <taxon>Chaetomiaceae</taxon>
        <taxon>Achaetomium</taxon>
    </lineage>
</organism>
<sequence length="101" mass="11398">MENHSLLNSPPRRRATYGRRLLKLSCDGPMSACSFDFPLPPSKNEQTDQKPFSNRPDFSRFSWNHPRLRPPTTVLVGPVSPRTVPSQRLVDTALSEPKPSV</sequence>
<protein>
    <submittedName>
        <fullName evidence="2">Uncharacterized protein</fullName>
    </submittedName>
</protein>
<evidence type="ECO:0000313" key="2">
    <source>
        <dbReference type="EMBL" id="KAK4235426.1"/>
    </source>
</evidence>